<proteinExistence type="predicted"/>
<keyword evidence="2 6" id="KW-0808">Transferase</keyword>
<dbReference type="InterPro" id="IPR050179">
    <property type="entry name" value="Trans_hexapeptide_repeat"/>
</dbReference>
<dbReference type="GO" id="GO:0019877">
    <property type="term" value="P:diaminopimelate biosynthetic process"/>
    <property type="evidence" value="ECO:0007669"/>
    <property type="project" value="UniProtKB-KW"/>
</dbReference>
<dbReference type="SUPFAM" id="SSF51161">
    <property type="entry name" value="Trimeric LpxA-like enzymes"/>
    <property type="match status" value="1"/>
</dbReference>
<evidence type="ECO:0000313" key="7">
    <source>
        <dbReference type="Proteomes" id="UP000222310"/>
    </source>
</evidence>
<sequence length="234" mass="25580">MSNVLNGRTQLIKAVHGSQELKLDPDFEIGLAEHLRSKYDRGGLLDLYSRFAVGDGDYDMLMRRVIWRAMARQFGHGVQISTGVSFKHLETFEIGNSVFIGGQTCIQGWFKGRCIIGNNVWIGPQSYFDARDLIIEDFVGWGPGAKVLCSSHTGLPIETPIIQTDFEVNPVRIESGADIGMNAIILPGVTVGKGSIVGAGAVVTKDVPPYAIVAGVPAKFLRWRQGYEPSENTK</sequence>
<dbReference type="PROSITE" id="PS00101">
    <property type="entry name" value="HEXAPEP_TRANSFERASES"/>
    <property type="match status" value="1"/>
</dbReference>
<protein>
    <submittedName>
        <fullName evidence="6">Hexapeptide transferase</fullName>
    </submittedName>
</protein>
<dbReference type="PANTHER" id="PTHR43300">
    <property type="entry name" value="ACETYLTRANSFERASE"/>
    <property type="match status" value="1"/>
</dbReference>
<dbReference type="GO" id="GO:0031470">
    <property type="term" value="C:carboxysome"/>
    <property type="evidence" value="ECO:0007669"/>
    <property type="project" value="UniProtKB-ARBA"/>
</dbReference>
<evidence type="ECO:0000256" key="1">
    <source>
        <dbReference type="ARBA" id="ARBA00022605"/>
    </source>
</evidence>
<dbReference type="PANTHER" id="PTHR43300:SF10">
    <property type="entry name" value="2,3,4,5-TETRAHYDROPYRIDINE-2,6-DICARBOXYLATE N-ACETYLTRANSFERASE"/>
    <property type="match status" value="1"/>
</dbReference>
<dbReference type="InterPro" id="IPR011004">
    <property type="entry name" value="Trimer_LpxA-like_sf"/>
</dbReference>
<dbReference type="GO" id="GO:0009085">
    <property type="term" value="P:lysine biosynthetic process"/>
    <property type="evidence" value="ECO:0007669"/>
    <property type="project" value="UniProtKB-KW"/>
</dbReference>
<keyword evidence="1" id="KW-0028">Amino-acid biosynthesis</keyword>
<dbReference type="CDD" id="cd04647">
    <property type="entry name" value="LbH_MAT_like"/>
    <property type="match status" value="1"/>
</dbReference>
<dbReference type="EMBL" id="LAHD01000017">
    <property type="protein sequence ID" value="PHK05238.1"/>
    <property type="molecule type" value="Genomic_DNA"/>
</dbReference>
<evidence type="ECO:0000313" key="6">
    <source>
        <dbReference type="EMBL" id="PHK05238.1"/>
    </source>
</evidence>
<dbReference type="GeneID" id="57095717"/>
<evidence type="ECO:0000256" key="5">
    <source>
        <dbReference type="ARBA" id="ARBA00023154"/>
    </source>
</evidence>
<organism evidence="6 7">
    <name type="scientific">Nostoc linckia z8</name>
    <dbReference type="NCBI Taxonomy" id="1628746"/>
    <lineage>
        <taxon>Bacteria</taxon>
        <taxon>Bacillati</taxon>
        <taxon>Cyanobacteriota</taxon>
        <taxon>Cyanophyceae</taxon>
        <taxon>Nostocales</taxon>
        <taxon>Nostocaceae</taxon>
        <taxon>Nostoc</taxon>
    </lineage>
</organism>
<evidence type="ECO:0000256" key="3">
    <source>
        <dbReference type="ARBA" id="ARBA00022737"/>
    </source>
</evidence>
<dbReference type="Proteomes" id="UP000222310">
    <property type="component" value="Unassembled WGS sequence"/>
</dbReference>
<dbReference type="Pfam" id="PF14602">
    <property type="entry name" value="Hexapep_2"/>
    <property type="match status" value="1"/>
</dbReference>
<dbReference type="RefSeq" id="WP_099069541.1">
    <property type="nucleotide sequence ID" value="NZ_LAHD01000017.1"/>
</dbReference>
<dbReference type="GO" id="GO:0016740">
    <property type="term" value="F:transferase activity"/>
    <property type="evidence" value="ECO:0007669"/>
    <property type="project" value="UniProtKB-KW"/>
</dbReference>
<name>A0A9Q5ZEN3_NOSLI</name>
<gene>
    <name evidence="6" type="ORF">VF08_08600</name>
</gene>
<comment type="caution">
    <text evidence="6">The sequence shown here is derived from an EMBL/GenBank/DDBJ whole genome shotgun (WGS) entry which is preliminary data.</text>
</comment>
<reference evidence="6 7" key="1">
    <citation type="submission" date="2015-02" db="EMBL/GenBank/DDBJ databases">
        <title>Nostoc linckia genome annotation.</title>
        <authorList>
            <person name="Zhou Z."/>
        </authorList>
    </citation>
    <scope>NUCLEOTIDE SEQUENCE [LARGE SCALE GENOMIC DNA]</scope>
    <source>
        <strain evidence="7">z8</strain>
    </source>
</reference>
<keyword evidence="5" id="KW-0457">Lysine biosynthesis</keyword>
<dbReference type="Gene3D" id="2.160.10.10">
    <property type="entry name" value="Hexapeptide repeat proteins"/>
    <property type="match status" value="1"/>
</dbReference>
<dbReference type="GO" id="GO:0043886">
    <property type="term" value="F:structural constituent of carboxysome shell"/>
    <property type="evidence" value="ECO:0007669"/>
    <property type="project" value="UniProtKB-ARBA"/>
</dbReference>
<dbReference type="InterPro" id="IPR001451">
    <property type="entry name" value="Hexapep"/>
</dbReference>
<dbReference type="InterPro" id="IPR018357">
    <property type="entry name" value="Hexapep_transf_CS"/>
</dbReference>
<dbReference type="AlphaFoldDB" id="A0A9Q5ZEN3"/>
<accession>A0A9Q5ZEN3</accession>
<evidence type="ECO:0000256" key="2">
    <source>
        <dbReference type="ARBA" id="ARBA00022679"/>
    </source>
</evidence>
<keyword evidence="3" id="KW-0677">Repeat</keyword>
<keyword evidence="4" id="KW-0220">Diaminopimelate biosynthesis</keyword>
<evidence type="ECO:0000256" key="4">
    <source>
        <dbReference type="ARBA" id="ARBA00022915"/>
    </source>
</evidence>